<dbReference type="EMBL" id="JAEQMG010000072">
    <property type="protein sequence ID" value="MBK6088662.1"/>
    <property type="molecule type" value="Genomic_DNA"/>
</dbReference>
<keyword evidence="2 3" id="KW-0548">Nucleotidyltransferase</keyword>
<dbReference type="SUPFAM" id="SSF53448">
    <property type="entry name" value="Nucleotide-diphospho-sugar transferases"/>
    <property type="match status" value="1"/>
</dbReference>
<sequence>MMNTAIILAGGVGSRMGVDRPKQFLMVEDKPIISYCFDIFQKHDEIDAMVVVVSEQWQGFVEEYAAKYGVSKICGYAPAGKTRQHSIYNGLKCIAENAPDTDIVIVHDAARPLVSDRIISDCITGAAEYDGAMPVITVKDTVYQSADGAKIDCLLKRSELFAGQAPESFKFKKYYQIHNEVSDEEIGATAGSSEIAYRHGMEIRMVKGSERNLKITTIEDLETFETILKGGN</sequence>
<dbReference type="GO" id="GO:0008299">
    <property type="term" value="P:isoprenoid biosynthetic process"/>
    <property type="evidence" value="ECO:0007669"/>
    <property type="project" value="InterPro"/>
</dbReference>
<dbReference type="PROSITE" id="PS01295">
    <property type="entry name" value="ISPD"/>
    <property type="match status" value="1"/>
</dbReference>
<dbReference type="InterPro" id="IPR029044">
    <property type="entry name" value="Nucleotide-diphossugar_trans"/>
</dbReference>
<dbReference type="PANTHER" id="PTHR43015">
    <property type="entry name" value="D-RIBITOL-5-PHOSPHATE CYTIDYLYLTRANSFERASE"/>
    <property type="match status" value="1"/>
</dbReference>
<accession>A0A934U3W0</accession>
<dbReference type="InterPro" id="IPR018294">
    <property type="entry name" value="ISPD_synthase_CS"/>
</dbReference>
<dbReference type="AlphaFoldDB" id="A0A934U3W0"/>
<gene>
    <name evidence="3" type="ORF">JKK62_08360</name>
</gene>
<keyword evidence="1" id="KW-0808">Transferase</keyword>
<dbReference type="Gene3D" id="3.90.550.10">
    <property type="entry name" value="Spore Coat Polysaccharide Biosynthesis Protein SpsA, Chain A"/>
    <property type="match status" value="1"/>
</dbReference>
<dbReference type="CDD" id="cd02516">
    <property type="entry name" value="CDP-ME_synthetase"/>
    <property type="match status" value="1"/>
</dbReference>
<dbReference type="Proteomes" id="UP000633365">
    <property type="component" value="Unassembled WGS sequence"/>
</dbReference>
<dbReference type="InterPro" id="IPR034683">
    <property type="entry name" value="IspD/TarI"/>
</dbReference>
<organism evidence="3 4">
    <name type="scientific">Ruminococcus difficilis</name>
    <dbReference type="NCBI Taxonomy" id="2763069"/>
    <lineage>
        <taxon>Bacteria</taxon>
        <taxon>Bacillati</taxon>
        <taxon>Bacillota</taxon>
        <taxon>Clostridia</taxon>
        <taxon>Eubacteriales</taxon>
        <taxon>Oscillospiraceae</taxon>
        <taxon>Ruminococcus</taxon>
    </lineage>
</organism>
<evidence type="ECO:0000256" key="2">
    <source>
        <dbReference type="ARBA" id="ARBA00022695"/>
    </source>
</evidence>
<evidence type="ECO:0000313" key="4">
    <source>
        <dbReference type="Proteomes" id="UP000633365"/>
    </source>
</evidence>
<dbReference type="FunFam" id="3.90.550.10:FF:000003">
    <property type="entry name" value="2-C-methyl-D-erythritol 4-phosphate cytidylyltransferase"/>
    <property type="match status" value="1"/>
</dbReference>
<dbReference type="GO" id="GO:0050518">
    <property type="term" value="F:2-C-methyl-D-erythritol 4-phosphate cytidylyltransferase activity"/>
    <property type="evidence" value="ECO:0007669"/>
    <property type="project" value="UniProtKB-ARBA"/>
</dbReference>
<protein>
    <submittedName>
        <fullName evidence="3">2-C-methyl-D-erythritol 4-phosphate cytidylyltransferase</fullName>
    </submittedName>
</protein>
<name>A0A934U3W0_9FIRM</name>
<dbReference type="Pfam" id="PF01128">
    <property type="entry name" value="IspD"/>
    <property type="match status" value="1"/>
</dbReference>
<proteinExistence type="predicted"/>
<comment type="caution">
    <text evidence="3">The sequence shown here is derived from an EMBL/GenBank/DDBJ whole genome shotgun (WGS) entry which is preliminary data.</text>
</comment>
<dbReference type="PANTHER" id="PTHR43015:SF1">
    <property type="entry name" value="D-RIBITOL-5-PHOSPHATE CYTIDYLYLTRANSFERASE"/>
    <property type="match status" value="1"/>
</dbReference>
<reference evidence="3" key="1">
    <citation type="submission" date="2021-01" db="EMBL/GenBank/DDBJ databases">
        <title>Genome public.</title>
        <authorList>
            <person name="Liu C."/>
            <person name="Sun Q."/>
        </authorList>
    </citation>
    <scope>NUCLEOTIDE SEQUENCE</scope>
    <source>
        <strain evidence="3">M6</strain>
    </source>
</reference>
<dbReference type="GO" id="GO:0005829">
    <property type="term" value="C:cytosol"/>
    <property type="evidence" value="ECO:0007669"/>
    <property type="project" value="TreeGrafter"/>
</dbReference>
<evidence type="ECO:0000313" key="3">
    <source>
        <dbReference type="EMBL" id="MBK6088662.1"/>
    </source>
</evidence>
<keyword evidence="4" id="KW-1185">Reference proteome</keyword>
<evidence type="ECO:0000256" key="1">
    <source>
        <dbReference type="ARBA" id="ARBA00022679"/>
    </source>
</evidence>
<dbReference type="NCBIfam" id="NF001183">
    <property type="entry name" value="PRK00155.1-3"/>
    <property type="match status" value="1"/>
</dbReference>